<dbReference type="PANTHER" id="PTHR43630">
    <property type="entry name" value="POLY-BETA-1,6-N-ACETYL-D-GLUCOSAMINE SYNTHASE"/>
    <property type="match status" value="1"/>
</dbReference>
<feature type="domain" description="Glycosyltransferase 2-like" evidence="1">
    <location>
        <begin position="6"/>
        <end position="107"/>
    </location>
</feature>
<evidence type="ECO:0000259" key="1">
    <source>
        <dbReference type="Pfam" id="PF00535"/>
    </source>
</evidence>
<protein>
    <recommendedName>
        <fullName evidence="1">Glycosyltransferase 2-like domain-containing protein</fullName>
    </recommendedName>
</protein>
<gene>
    <name evidence="2" type="ORF">A3G90_04845</name>
</gene>
<dbReference type="EMBL" id="MFMM01000001">
    <property type="protein sequence ID" value="OGG85348.1"/>
    <property type="molecule type" value="Genomic_DNA"/>
</dbReference>
<dbReference type="AlphaFoldDB" id="A0A1F6FHK0"/>
<name>A0A1F6FHK0_9BACT</name>
<sequence length="312" mass="36327">MKIIALVPVKNESWALPSYLSSVSKIADHIIALDDSSTDSSRDILKAAGATVVEYDATGEKLVNMGKRRQRLLELGREAEGTHFIWLDADETFSANFVEKAEEIISKLQPGEKLAMRWVHAWKNTDQYLSDIKSPFGYIWKDFIFCDDGQSNFKDKFLSESRTPGEYSEPIKLKEEDGIVLHWQFTRWKTTQYKQALYRCIELIKGERSARRINHTYSITLDDTNLETEYLKNTWVNGTVTPATIEDTQYFHARLLELFSTHGIKFFEPLEIWHIPELKELFQKTTGYTPKLEVFPKWLIYLNTIKNKIFHD</sequence>
<evidence type="ECO:0000313" key="2">
    <source>
        <dbReference type="EMBL" id="OGG85348.1"/>
    </source>
</evidence>
<dbReference type="Gene3D" id="3.90.550.10">
    <property type="entry name" value="Spore Coat Polysaccharide Biosynthesis Protein SpsA, Chain A"/>
    <property type="match status" value="1"/>
</dbReference>
<dbReference type="InterPro" id="IPR029044">
    <property type="entry name" value="Nucleotide-diphossugar_trans"/>
</dbReference>
<dbReference type="SUPFAM" id="SSF53448">
    <property type="entry name" value="Nucleotide-diphospho-sugar transferases"/>
    <property type="match status" value="1"/>
</dbReference>
<evidence type="ECO:0000313" key="3">
    <source>
        <dbReference type="Proteomes" id="UP000177325"/>
    </source>
</evidence>
<dbReference type="Pfam" id="PF00535">
    <property type="entry name" value="Glycos_transf_2"/>
    <property type="match status" value="1"/>
</dbReference>
<dbReference type="Proteomes" id="UP000177325">
    <property type="component" value="Unassembled WGS sequence"/>
</dbReference>
<accession>A0A1F6FHK0</accession>
<organism evidence="2 3">
    <name type="scientific">Candidatus Kaiserbacteria bacterium RIFCSPLOWO2_12_FULL_45_26</name>
    <dbReference type="NCBI Taxonomy" id="1798525"/>
    <lineage>
        <taxon>Bacteria</taxon>
        <taxon>Candidatus Kaiseribacteriota</taxon>
    </lineage>
</organism>
<reference evidence="2 3" key="1">
    <citation type="journal article" date="2016" name="Nat. Commun.">
        <title>Thousands of microbial genomes shed light on interconnected biogeochemical processes in an aquifer system.</title>
        <authorList>
            <person name="Anantharaman K."/>
            <person name="Brown C.T."/>
            <person name="Hug L.A."/>
            <person name="Sharon I."/>
            <person name="Castelle C.J."/>
            <person name="Probst A.J."/>
            <person name="Thomas B.C."/>
            <person name="Singh A."/>
            <person name="Wilkins M.J."/>
            <person name="Karaoz U."/>
            <person name="Brodie E.L."/>
            <person name="Williams K.H."/>
            <person name="Hubbard S.S."/>
            <person name="Banfield J.F."/>
        </authorList>
    </citation>
    <scope>NUCLEOTIDE SEQUENCE [LARGE SCALE GENOMIC DNA]</scope>
</reference>
<proteinExistence type="predicted"/>
<comment type="caution">
    <text evidence="2">The sequence shown here is derived from an EMBL/GenBank/DDBJ whole genome shotgun (WGS) entry which is preliminary data.</text>
</comment>
<dbReference type="STRING" id="1798525.A3G90_04845"/>
<dbReference type="InterPro" id="IPR001173">
    <property type="entry name" value="Glyco_trans_2-like"/>
</dbReference>
<dbReference type="PANTHER" id="PTHR43630:SF2">
    <property type="entry name" value="GLYCOSYLTRANSFERASE"/>
    <property type="match status" value="1"/>
</dbReference>